<gene>
    <name evidence="4" type="ORF">P5673_028538</name>
</gene>
<dbReference type="InterPro" id="IPR027806">
    <property type="entry name" value="HARBI1_dom"/>
</dbReference>
<evidence type="ECO:0000256" key="2">
    <source>
        <dbReference type="ARBA" id="ARBA00022723"/>
    </source>
</evidence>
<evidence type="ECO:0000259" key="3">
    <source>
        <dbReference type="Pfam" id="PF13359"/>
    </source>
</evidence>
<evidence type="ECO:0000313" key="4">
    <source>
        <dbReference type="EMBL" id="KAK2550675.1"/>
    </source>
</evidence>
<dbReference type="Proteomes" id="UP001249851">
    <property type="component" value="Unassembled WGS sequence"/>
</dbReference>
<dbReference type="Pfam" id="PF13359">
    <property type="entry name" value="DDE_Tnp_4"/>
    <property type="match status" value="1"/>
</dbReference>
<organism evidence="4 5">
    <name type="scientific">Acropora cervicornis</name>
    <name type="common">Staghorn coral</name>
    <dbReference type="NCBI Taxonomy" id="6130"/>
    <lineage>
        <taxon>Eukaryota</taxon>
        <taxon>Metazoa</taxon>
        <taxon>Cnidaria</taxon>
        <taxon>Anthozoa</taxon>
        <taxon>Hexacorallia</taxon>
        <taxon>Scleractinia</taxon>
        <taxon>Astrocoeniina</taxon>
        <taxon>Acroporidae</taxon>
        <taxon>Acropora</taxon>
    </lineage>
</organism>
<evidence type="ECO:0000313" key="5">
    <source>
        <dbReference type="Proteomes" id="UP001249851"/>
    </source>
</evidence>
<comment type="caution">
    <text evidence="4">The sequence shown here is derived from an EMBL/GenBank/DDBJ whole genome shotgun (WGS) entry which is preliminary data.</text>
</comment>
<keyword evidence="5" id="KW-1185">Reference proteome</keyword>
<reference evidence="4" key="1">
    <citation type="journal article" date="2023" name="G3 (Bethesda)">
        <title>Whole genome assembly and annotation of the endangered Caribbean coral Acropora cervicornis.</title>
        <authorList>
            <person name="Selwyn J.D."/>
            <person name="Vollmer S.V."/>
        </authorList>
    </citation>
    <scope>NUCLEOTIDE SEQUENCE</scope>
    <source>
        <strain evidence="4">K2</strain>
    </source>
</reference>
<dbReference type="GO" id="GO:0046872">
    <property type="term" value="F:metal ion binding"/>
    <property type="evidence" value="ECO:0007669"/>
    <property type="project" value="UniProtKB-KW"/>
</dbReference>
<keyword evidence="2" id="KW-0479">Metal-binding</keyword>
<dbReference type="EMBL" id="JARQWQ010000107">
    <property type="protein sequence ID" value="KAK2550675.1"/>
    <property type="molecule type" value="Genomic_DNA"/>
</dbReference>
<protein>
    <recommendedName>
        <fullName evidence="3">DDE Tnp4 domain-containing protein</fullName>
    </recommendedName>
</protein>
<evidence type="ECO:0000256" key="1">
    <source>
        <dbReference type="ARBA" id="ARBA00001968"/>
    </source>
</evidence>
<comment type="cofactor">
    <cofactor evidence="1">
        <name>a divalent metal cation</name>
        <dbReference type="ChEBI" id="CHEBI:60240"/>
    </cofactor>
</comment>
<reference evidence="4" key="2">
    <citation type="journal article" date="2023" name="Science">
        <title>Genomic signatures of disease resistance in endangered staghorn corals.</title>
        <authorList>
            <person name="Vollmer S.V."/>
            <person name="Selwyn J.D."/>
            <person name="Despard B.A."/>
            <person name="Roesel C.L."/>
        </authorList>
    </citation>
    <scope>NUCLEOTIDE SEQUENCE</scope>
    <source>
        <strain evidence="4">K2</strain>
    </source>
</reference>
<sequence length="102" mass="11749">MTPYLNPSNALQEAFNRAHTKTRVAIEQAFGWWKRRLHLLHSKIRMAPEKVCILTGACATLQNVAILRNEPMDGLDNTEDQPQLTQYYGPEDGKAIRNYNYM</sequence>
<feature type="domain" description="DDE Tnp4" evidence="3">
    <location>
        <begin position="8"/>
        <end position="63"/>
    </location>
</feature>
<accession>A0AAD9PXW9</accession>
<name>A0AAD9PXW9_ACRCE</name>
<dbReference type="AlphaFoldDB" id="A0AAD9PXW9"/>
<proteinExistence type="predicted"/>